<dbReference type="OrthoDB" id="8635520at2"/>
<evidence type="ECO:0000259" key="1">
    <source>
        <dbReference type="PROSITE" id="PS50995"/>
    </source>
</evidence>
<reference evidence="2 3" key="1">
    <citation type="submission" date="2016-12" db="EMBL/GenBank/DDBJ databases">
        <title>The new phylogeny of genus Mycobacterium.</title>
        <authorList>
            <person name="Tortoli E."/>
            <person name="Trovato A."/>
            <person name="Cirillo D.M."/>
        </authorList>
    </citation>
    <scope>NUCLEOTIDE SEQUENCE [LARGE SCALE GENOMIC DNA]</scope>
    <source>
        <strain evidence="2 3">DSM 45130</strain>
    </source>
</reference>
<name>A0A1X0D3A4_9MYCO</name>
<dbReference type="GO" id="GO:0003700">
    <property type="term" value="F:DNA-binding transcription factor activity"/>
    <property type="evidence" value="ECO:0007669"/>
    <property type="project" value="InterPro"/>
</dbReference>
<dbReference type="SMART" id="SM00347">
    <property type="entry name" value="HTH_MARR"/>
    <property type="match status" value="1"/>
</dbReference>
<dbReference type="Pfam" id="PF12802">
    <property type="entry name" value="MarR_2"/>
    <property type="match status" value="1"/>
</dbReference>
<dbReference type="PANTHER" id="PTHR33164:SF99">
    <property type="entry name" value="MARR FAMILY REGULATORY PROTEIN"/>
    <property type="match status" value="1"/>
</dbReference>
<protein>
    <submittedName>
        <fullName evidence="2">MarR family transcriptional regulator</fullName>
    </submittedName>
</protein>
<dbReference type="InterPro" id="IPR000835">
    <property type="entry name" value="HTH_MarR-typ"/>
</dbReference>
<dbReference type="InterPro" id="IPR036388">
    <property type="entry name" value="WH-like_DNA-bd_sf"/>
</dbReference>
<gene>
    <name evidence="2" type="ORF">BST26_16580</name>
</gene>
<dbReference type="GO" id="GO:0006950">
    <property type="term" value="P:response to stress"/>
    <property type="evidence" value="ECO:0007669"/>
    <property type="project" value="TreeGrafter"/>
</dbReference>
<dbReference type="InterPro" id="IPR036390">
    <property type="entry name" value="WH_DNA-bd_sf"/>
</dbReference>
<evidence type="ECO:0000313" key="2">
    <source>
        <dbReference type="EMBL" id="ORA66877.1"/>
    </source>
</evidence>
<feature type="domain" description="HTH marR-type" evidence="1">
    <location>
        <begin position="20"/>
        <end position="156"/>
    </location>
</feature>
<dbReference type="PANTHER" id="PTHR33164">
    <property type="entry name" value="TRANSCRIPTIONAL REGULATOR, MARR FAMILY"/>
    <property type="match status" value="1"/>
</dbReference>
<comment type="caution">
    <text evidence="2">The sequence shown here is derived from an EMBL/GenBank/DDBJ whole genome shotgun (WGS) entry which is preliminary data.</text>
</comment>
<dbReference type="SUPFAM" id="SSF46785">
    <property type="entry name" value="Winged helix' DNA-binding domain"/>
    <property type="match status" value="1"/>
</dbReference>
<organism evidence="2 3">
    <name type="scientific">Mycolicibacterium insubricum</name>
    <dbReference type="NCBI Taxonomy" id="444597"/>
    <lineage>
        <taxon>Bacteria</taxon>
        <taxon>Bacillati</taxon>
        <taxon>Actinomycetota</taxon>
        <taxon>Actinomycetes</taxon>
        <taxon>Mycobacteriales</taxon>
        <taxon>Mycobacteriaceae</taxon>
        <taxon>Mycolicibacterium</taxon>
    </lineage>
</organism>
<dbReference type="Gene3D" id="1.10.10.10">
    <property type="entry name" value="Winged helix-like DNA-binding domain superfamily/Winged helix DNA-binding domain"/>
    <property type="match status" value="1"/>
</dbReference>
<evidence type="ECO:0000313" key="3">
    <source>
        <dbReference type="Proteomes" id="UP000192801"/>
    </source>
</evidence>
<sequence length="168" mass="18317">MNGAVSGRLTGDIPGLDRAEQRTWEQFLDASQLLYAVLSRELVEAHQLPLGDLRLLIMLGRSPTGALRMGELADSLLVLPSRVTRQVRRLETHGLVARIPSAEDGRAVLAGITDRGREALAGAMVTYGQSIRGYFLRELSRPQRVALGESCRRIANGLRAPRPAGQIP</sequence>
<keyword evidence="3" id="KW-1185">Reference proteome</keyword>
<dbReference type="AlphaFoldDB" id="A0A1X0D3A4"/>
<dbReference type="InterPro" id="IPR039422">
    <property type="entry name" value="MarR/SlyA-like"/>
</dbReference>
<dbReference type="Proteomes" id="UP000192801">
    <property type="component" value="Unassembled WGS sequence"/>
</dbReference>
<dbReference type="RefSeq" id="WP_083032487.1">
    <property type="nucleotide sequence ID" value="NZ_AP022618.1"/>
</dbReference>
<dbReference type="EMBL" id="MVHS01000047">
    <property type="protein sequence ID" value="ORA66877.1"/>
    <property type="molecule type" value="Genomic_DNA"/>
</dbReference>
<accession>A0A1X0D3A4</accession>
<dbReference type="PROSITE" id="PS50995">
    <property type="entry name" value="HTH_MARR_2"/>
    <property type="match status" value="1"/>
</dbReference>
<proteinExistence type="predicted"/>
<dbReference type="STRING" id="444597.BST26_16580"/>